<sequence length="430" mass="46941">MTDFQHSTGFQHSPVADLASTEDFVKLYGTQFQEDPAALYAQIRHQHGGVAPVLLDGDVPAWLVIGYREIHQVASDNLLFQRDTRRWNQWDNVPADWPLLPYVAYNPSVMFTEALEHRRRAGAIGDALSAVDQFDLRSHCERIADRLIDTFAGSGEADLIAQFAMQIPLLAIAKMYGMPEAETPALVRDVAISLDVGPDAIPAYGRVQEAMGRLLAGKHQQPGADVPSHMMQHPAQLTDAEIIQDLLVVTAAAQQPTANWIGNTIRLMLTDDRFAMTLSGGRGSVGEALNEVLWHDTPTQNFIGRFATRDTQLGGRRVRAGDLLVLGLAAANADPHVRPDLAGGALGNHAHMSFGHGEHGCPHPAPEVAEVIARTTVEVLLDRLPDLSLSVPAERLVWRPSMWMRGLESLPVTFTPTYVASPADSFSGAW</sequence>
<keyword evidence="3" id="KW-1185">Reference proteome</keyword>
<dbReference type="PRINTS" id="PR00359">
    <property type="entry name" value="BP450"/>
</dbReference>
<dbReference type="EMBL" id="FOEF01000008">
    <property type="protein sequence ID" value="SEP40566.1"/>
    <property type="molecule type" value="Genomic_DNA"/>
</dbReference>
<gene>
    <name evidence="2" type="ORF">SAMN04489732_1086</name>
</gene>
<dbReference type="Gene3D" id="1.10.630.10">
    <property type="entry name" value="Cytochrome P450"/>
    <property type="match status" value="1"/>
</dbReference>
<evidence type="ECO:0000256" key="1">
    <source>
        <dbReference type="ARBA" id="ARBA00010617"/>
    </source>
</evidence>
<evidence type="ECO:0000313" key="2">
    <source>
        <dbReference type="EMBL" id="SEP40566.1"/>
    </source>
</evidence>
<dbReference type="SUPFAM" id="SSF48264">
    <property type="entry name" value="Cytochrome P450"/>
    <property type="match status" value="1"/>
</dbReference>
<name>A0A1H8XL06_9PSEU</name>
<dbReference type="GO" id="GO:0016705">
    <property type="term" value="F:oxidoreductase activity, acting on paired donors, with incorporation or reduction of molecular oxygen"/>
    <property type="evidence" value="ECO:0007669"/>
    <property type="project" value="InterPro"/>
</dbReference>
<dbReference type="PANTHER" id="PTHR46696">
    <property type="entry name" value="P450, PUTATIVE (EUROFUNG)-RELATED"/>
    <property type="match status" value="1"/>
</dbReference>
<dbReference type="AlphaFoldDB" id="A0A1H8XL06"/>
<protein>
    <submittedName>
        <fullName evidence="2">Cytochrome P450</fullName>
    </submittedName>
</protein>
<dbReference type="GO" id="GO:0005506">
    <property type="term" value="F:iron ion binding"/>
    <property type="evidence" value="ECO:0007669"/>
    <property type="project" value="InterPro"/>
</dbReference>
<comment type="similarity">
    <text evidence="1">Belongs to the cytochrome P450 family.</text>
</comment>
<dbReference type="PANTHER" id="PTHR46696:SF1">
    <property type="entry name" value="CYTOCHROME P450 YJIB-RELATED"/>
    <property type="match status" value="1"/>
</dbReference>
<proteinExistence type="inferred from homology"/>
<accession>A0A1H8XL06</accession>
<dbReference type="CDD" id="cd20623">
    <property type="entry name" value="CYP_unk"/>
    <property type="match status" value="1"/>
</dbReference>
<organism evidence="2 3">
    <name type="scientific">Amycolatopsis saalfeldensis</name>
    <dbReference type="NCBI Taxonomy" id="394193"/>
    <lineage>
        <taxon>Bacteria</taxon>
        <taxon>Bacillati</taxon>
        <taxon>Actinomycetota</taxon>
        <taxon>Actinomycetes</taxon>
        <taxon>Pseudonocardiales</taxon>
        <taxon>Pseudonocardiaceae</taxon>
        <taxon>Amycolatopsis</taxon>
    </lineage>
</organism>
<dbReference type="GO" id="GO:0020037">
    <property type="term" value="F:heme binding"/>
    <property type="evidence" value="ECO:0007669"/>
    <property type="project" value="InterPro"/>
</dbReference>
<dbReference type="GO" id="GO:0004497">
    <property type="term" value="F:monooxygenase activity"/>
    <property type="evidence" value="ECO:0007669"/>
    <property type="project" value="InterPro"/>
</dbReference>
<dbReference type="InterPro" id="IPR036396">
    <property type="entry name" value="Cyt_P450_sf"/>
</dbReference>
<dbReference type="InterPro" id="IPR002397">
    <property type="entry name" value="Cyt_P450_B"/>
</dbReference>
<reference evidence="2 3" key="1">
    <citation type="submission" date="2016-10" db="EMBL/GenBank/DDBJ databases">
        <authorList>
            <person name="de Groot N.N."/>
        </authorList>
    </citation>
    <scope>NUCLEOTIDE SEQUENCE [LARGE SCALE GENOMIC DNA]</scope>
    <source>
        <strain evidence="2 3">DSM 44993</strain>
    </source>
</reference>
<dbReference type="Proteomes" id="UP000198582">
    <property type="component" value="Unassembled WGS sequence"/>
</dbReference>
<dbReference type="STRING" id="394193.SAMN04489732_1086"/>
<evidence type="ECO:0000313" key="3">
    <source>
        <dbReference type="Proteomes" id="UP000198582"/>
    </source>
</evidence>